<gene>
    <name evidence="2" type="ORF">BN1044_02304</name>
</gene>
<protein>
    <recommendedName>
        <fullName evidence="1">DUF6973 domain-containing protein</fullName>
    </recommendedName>
</protein>
<evidence type="ECO:0000313" key="2">
    <source>
        <dbReference type="EMBL" id="SCM52817.1"/>
    </source>
</evidence>
<organism evidence="2 3">
    <name type="scientific">Hafnia alvei</name>
    <dbReference type="NCBI Taxonomy" id="569"/>
    <lineage>
        <taxon>Bacteria</taxon>
        <taxon>Pseudomonadati</taxon>
        <taxon>Pseudomonadota</taxon>
        <taxon>Gammaproteobacteria</taxon>
        <taxon>Enterobacterales</taxon>
        <taxon>Hafniaceae</taxon>
        <taxon>Hafnia</taxon>
    </lineage>
</organism>
<dbReference type="EMBL" id="FMIQ01000042">
    <property type="protein sequence ID" value="SCM52817.1"/>
    <property type="molecule type" value="Genomic_DNA"/>
</dbReference>
<proteinExistence type="predicted"/>
<dbReference type="Proteomes" id="UP000094844">
    <property type="component" value="Unassembled WGS sequence"/>
</dbReference>
<dbReference type="InterPro" id="IPR054246">
    <property type="entry name" value="DUF6973"/>
</dbReference>
<dbReference type="STRING" id="569.A6V27_05905"/>
<feature type="domain" description="DUF6973" evidence="1">
    <location>
        <begin position="18"/>
        <end position="122"/>
    </location>
</feature>
<sequence length="130" mass="14785">MGLLQQFDMLSESEKLFVASNPYSAPVIRFSADEATQKTIQIFGHNGHNDMSDAFRHCYFAALLSRDLGYYDALDYLNAHERFPNNPREEKRMDMANNYVGADIGQTQRPNHELAELCLKAAQGGRLVHF</sequence>
<dbReference type="Pfam" id="PF22322">
    <property type="entry name" value="DUF6973"/>
    <property type="match status" value="1"/>
</dbReference>
<evidence type="ECO:0000259" key="1">
    <source>
        <dbReference type="Pfam" id="PF22322"/>
    </source>
</evidence>
<dbReference type="AlphaFoldDB" id="A0A1C6Z0U3"/>
<name>A0A1C6Z0U3_HAFAL</name>
<reference evidence="2 3" key="1">
    <citation type="submission" date="2016-09" db="EMBL/GenBank/DDBJ databases">
        <authorList>
            <person name="Capua I."/>
            <person name="De Benedictis P."/>
            <person name="Joannis T."/>
            <person name="Lombin L.H."/>
            <person name="Cattoli G."/>
        </authorList>
    </citation>
    <scope>NUCLEOTIDE SEQUENCE [LARGE SCALE GENOMIC DNA]</scope>
    <source>
        <strain evidence="2 3">GB001</strain>
    </source>
</reference>
<evidence type="ECO:0000313" key="3">
    <source>
        <dbReference type="Proteomes" id="UP000094844"/>
    </source>
</evidence>
<accession>A0A1C6Z0U3</accession>